<proteinExistence type="predicted"/>
<evidence type="ECO:0000313" key="1">
    <source>
        <dbReference type="EMBL" id="SCB68785.1"/>
    </source>
</evidence>
<reference evidence="1 2" key="1">
    <citation type="submission" date="2016-08" db="EMBL/GenBank/DDBJ databases">
        <authorList>
            <person name="Seilhamer J.J."/>
        </authorList>
    </citation>
    <scope>NUCLEOTIDE SEQUENCE [LARGE SCALE GENOMIC DNA]</scope>
    <source>
        <strain evidence="1 2">SDA_GO95</strain>
    </source>
</reference>
<organism evidence="1 2">
    <name type="scientific">Bacillus mycoides</name>
    <dbReference type="NCBI Taxonomy" id="1405"/>
    <lineage>
        <taxon>Bacteria</taxon>
        <taxon>Bacillati</taxon>
        <taxon>Bacillota</taxon>
        <taxon>Bacilli</taxon>
        <taxon>Bacillales</taxon>
        <taxon>Bacillaceae</taxon>
        <taxon>Bacillus</taxon>
        <taxon>Bacillus cereus group</taxon>
    </lineage>
</organism>
<dbReference type="AlphaFoldDB" id="A0A1G4EI71"/>
<gene>
    <name evidence="1" type="ORF">BWGO95_02932</name>
</gene>
<sequence>MAGYRKKPVVIEAFGYGIDNRPEWFLDKVIMHTCGEFDYYKGRIWISSTDEWIQNEGEGSLEQRLVFLEGFGSWFLIKKPTRYPVRNRVYSFSYGSVNISTIINNELNFYRKNQLG</sequence>
<accession>A0A1G4EI71</accession>
<protein>
    <submittedName>
        <fullName evidence="1">Uncharacterized protein</fullName>
    </submittedName>
</protein>
<dbReference type="Proteomes" id="UP000195696">
    <property type="component" value="Unassembled WGS sequence"/>
</dbReference>
<evidence type="ECO:0000313" key="2">
    <source>
        <dbReference type="Proteomes" id="UP000195696"/>
    </source>
</evidence>
<name>A0A1G4EI71_BACMY</name>
<dbReference type="EMBL" id="FMAK01000034">
    <property type="protein sequence ID" value="SCB68785.1"/>
    <property type="molecule type" value="Genomic_DNA"/>
</dbReference>
<dbReference type="RefSeq" id="WP_016105263.1">
    <property type="nucleotide sequence ID" value="NZ_FMAK01000034.1"/>
</dbReference>